<dbReference type="Pfam" id="PF00428">
    <property type="entry name" value="Ribosomal_60s"/>
    <property type="match status" value="1"/>
</dbReference>
<evidence type="ECO:0008006" key="7">
    <source>
        <dbReference type="Google" id="ProtNLM"/>
    </source>
</evidence>
<evidence type="ECO:0000256" key="2">
    <source>
        <dbReference type="ARBA" id="ARBA00022980"/>
    </source>
</evidence>
<evidence type="ECO:0000256" key="1">
    <source>
        <dbReference type="ARBA" id="ARBA00005436"/>
    </source>
</evidence>
<dbReference type="eggNOG" id="KOG3449">
    <property type="taxonomic scope" value="Eukaryota"/>
</dbReference>
<dbReference type="GO" id="GO:0022625">
    <property type="term" value="C:cytosolic large ribosomal subunit"/>
    <property type="evidence" value="ECO:0007669"/>
    <property type="project" value="InterPro"/>
</dbReference>
<reference evidence="5 6" key="1">
    <citation type="journal article" date="2012" name="Genome Biol.">
        <title>Genome and low-iron response of an oceanic diatom adapted to chronic iron limitation.</title>
        <authorList>
            <person name="Lommer M."/>
            <person name="Specht M."/>
            <person name="Roy A.S."/>
            <person name="Kraemer L."/>
            <person name="Andreson R."/>
            <person name="Gutowska M.A."/>
            <person name="Wolf J."/>
            <person name="Bergner S.V."/>
            <person name="Schilhabel M.B."/>
            <person name="Klostermeier U.C."/>
            <person name="Beiko R.G."/>
            <person name="Rosenstiel P."/>
            <person name="Hippler M."/>
            <person name="Laroche J."/>
        </authorList>
    </citation>
    <scope>NUCLEOTIDE SEQUENCE [LARGE SCALE GENOMIC DNA]</scope>
    <source>
        <strain evidence="5 6">CCMP1005</strain>
    </source>
</reference>
<feature type="compositionally biased region" description="Gly residues" evidence="4">
    <location>
        <begin position="156"/>
        <end position="170"/>
    </location>
</feature>
<comment type="similarity">
    <text evidence="1">Belongs to the eukaryotic ribosomal protein P1/P2 family.</text>
</comment>
<accession>K0TB64</accession>
<protein>
    <recommendedName>
        <fullName evidence="7">60S acidic ribosomal protein P2</fullName>
    </recommendedName>
</protein>
<evidence type="ECO:0000256" key="4">
    <source>
        <dbReference type="SAM" id="MobiDB-lite"/>
    </source>
</evidence>
<dbReference type="Gene3D" id="1.10.10.1410">
    <property type="match status" value="1"/>
</dbReference>
<feature type="compositionally biased region" description="Acidic residues" evidence="4">
    <location>
        <begin position="172"/>
        <end position="186"/>
    </location>
</feature>
<dbReference type="EMBL" id="AGNL01003420">
    <property type="protein sequence ID" value="EJK74710.1"/>
    <property type="molecule type" value="Genomic_DNA"/>
</dbReference>
<organism evidence="5 6">
    <name type="scientific">Thalassiosira oceanica</name>
    <name type="common">Marine diatom</name>
    <dbReference type="NCBI Taxonomy" id="159749"/>
    <lineage>
        <taxon>Eukaryota</taxon>
        <taxon>Sar</taxon>
        <taxon>Stramenopiles</taxon>
        <taxon>Ochrophyta</taxon>
        <taxon>Bacillariophyta</taxon>
        <taxon>Coscinodiscophyceae</taxon>
        <taxon>Thalassiosirophycidae</taxon>
        <taxon>Thalassiosirales</taxon>
        <taxon>Thalassiosiraceae</taxon>
        <taxon>Thalassiosira</taxon>
    </lineage>
</organism>
<evidence type="ECO:0000313" key="5">
    <source>
        <dbReference type="EMBL" id="EJK74710.1"/>
    </source>
</evidence>
<dbReference type="CDD" id="cd05833">
    <property type="entry name" value="Ribosomal_P2"/>
    <property type="match status" value="1"/>
</dbReference>
<dbReference type="FunFam" id="1.10.10.1410:FF:000002">
    <property type="entry name" value="60S acidic ribosomal protein P2"/>
    <property type="match status" value="1"/>
</dbReference>
<dbReference type="OrthoDB" id="1227494at2759"/>
<dbReference type="GO" id="GO:0002182">
    <property type="term" value="P:cytoplasmic translational elongation"/>
    <property type="evidence" value="ECO:0007669"/>
    <property type="project" value="InterPro"/>
</dbReference>
<feature type="region of interest" description="Disordered" evidence="4">
    <location>
        <begin position="150"/>
        <end position="202"/>
    </location>
</feature>
<dbReference type="InterPro" id="IPR038716">
    <property type="entry name" value="P1/P2_N_sf"/>
</dbReference>
<dbReference type="GO" id="GO:0003735">
    <property type="term" value="F:structural constituent of ribosome"/>
    <property type="evidence" value="ECO:0007669"/>
    <property type="project" value="InterPro"/>
</dbReference>
<dbReference type="PANTHER" id="PTHR21141">
    <property type="entry name" value="60S ACIDIC RIBOSOMAL PROTEIN FAMILY MEMBER"/>
    <property type="match status" value="1"/>
</dbReference>
<keyword evidence="6" id="KW-1185">Reference proteome</keyword>
<comment type="caution">
    <text evidence="5">The sequence shown here is derived from an EMBL/GenBank/DDBJ whole genome shotgun (WGS) entry which is preliminary data.</text>
</comment>
<dbReference type="InterPro" id="IPR044076">
    <property type="entry name" value="Ribosomal_P2"/>
</dbReference>
<keyword evidence="3" id="KW-0687">Ribonucleoprotein</keyword>
<keyword evidence="2" id="KW-0689">Ribosomal protein</keyword>
<dbReference type="AlphaFoldDB" id="K0TB64"/>
<gene>
    <name evidence="5" type="ORF">THAOC_03598</name>
</gene>
<sequence length="202" mass="20881">MKRYVVNRIESQPAKVCSYQEIARPASRVARRVASDGERVSQGVTHGRRAGLIRDRERTRSSDVAVEAPHSKVQVPVLLPITTLKLDLTMQEVAALLLCKLGGKSGSADEISAVITAAGGEPNEEQIATLVGELDGKDINELLASGAGKLKDIPMGGSGGGGGGGGGGGDAAEAEEEKEAEEEVEEAPPAVDMFGGDDGGDY</sequence>
<dbReference type="Proteomes" id="UP000266841">
    <property type="component" value="Unassembled WGS sequence"/>
</dbReference>
<evidence type="ECO:0000256" key="3">
    <source>
        <dbReference type="ARBA" id="ARBA00023274"/>
    </source>
</evidence>
<evidence type="ECO:0000313" key="6">
    <source>
        <dbReference type="Proteomes" id="UP000266841"/>
    </source>
</evidence>
<dbReference type="PANTHER" id="PTHR21141:SF5">
    <property type="entry name" value="LARGE RIBOSOMAL SUBUNIT PROTEIN P2"/>
    <property type="match status" value="1"/>
</dbReference>
<proteinExistence type="inferred from homology"/>
<name>K0TB64_THAOC</name>